<dbReference type="Pfam" id="PF18962">
    <property type="entry name" value="Por_Secre_tail"/>
    <property type="match status" value="1"/>
</dbReference>
<dbReference type="SUPFAM" id="SSF69318">
    <property type="entry name" value="Integrin alpha N-terminal domain"/>
    <property type="match status" value="1"/>
</dbReference>
<dbReference type="PANTHER" id="PTHR44103:SF1">
    <property type="entry name" value="PROPROTEIN CONVERTASE P"/>
    <property type="match status" value="1"/>
</dbReference>
<dbReference type="Proteomes" id="UP001060919">
    <property type="component" value="Chromosome"/>
</dbReference>
<dbReference type="InterPro" id="IPR026444">
    <property type="entry name" value="Secre_tail"/>
</dbReference>
<organism evidence="2 3">
    <name type="scientific">Aureispira anguillae</name>
    <dbReference type="NCBI Taxonomy" id="2864201"/>
    <lineage>
        <taxon>Bacteria</taxon>
        <taxon>Pseudomonadati</taxon>
        <taxon>Bacteroidota</taxon>
        <taxon>Saprospiria</taxon>
        <taxon>Saprospirales</taxon>
        <taxon>Saprospiraceae</taxon>
        <taxon>Aureispira</taxon>
    </lineage>
</organism>
<protein>
    <submittedName>
        <fullName evidence="2">T9SS type A sorting domain-containing protein</fullName>
    </submittedName>
</protein>
<name>A0A915YGH6_9BACT</name>
<keyword evidence="3" id="KW-1185">Reference proteome</keyword>
<reference evidence="2" key="1">
    <citation type="submission" date="2022-09" db="EMBL/GenBank/DDBJ databases">
        <title>Aureispira anguillicida sp. nov., isolated from Leptocephalus of Japanese eel Anguilla japonica.</title>
        <authorList>
            <person name="Yuasa K."/>
            <person name="Mekata T."/>
            <person name="Ikunari K."/>
        </authorList>
    </citation>
    <scope>NUCLEOTIDE SEQUENCE</scope>
    <source>
        <strain evidence="2">EL160426</strain>
    </source>
</reference>
<dbReference type="EMBL" id="AP026867">
    <property type="protein sequence ID" value="BDS12607.1"/>
    <property type="molecule type" value="Genomic_DNA"/>
</dbReference>
<dbReference type="KEGG" id="aup:AsAng_0033310"/>
<dbReference type="InterPro" id="IPR028994">
    <property type="entry name" value="Integrin_alpha_N"/>
</dbReference>
<accession>A0A915YGH6</accession>
<gene>
    <name evidence="2" type="ORF">AsAng_0033310</name>
</gene>
<evidence type="ECO:0000313" key="3">
    <source>
        <dbReference type="Proteomes" id="UP001060919"/>
    </source>
</evidence>
<dbReference type="AlphaFoldDB" id="A0A915YGH6"/>
<proteinExistence type="predicted"/>
<evidence type="ECO:0000259" key="1">
    <source>
        <dbReference type="Pfam" id="PF18962"/>
    </source>
</evidence>
<evidence type="ECO:0000313" key="2">
    <source>
        <dbReference type="EMBL" id="BDS12607.1"/>
    </source>
</evidence>
<feature type="domain" description="Secretion system C-terminal sorting" evidence="1">
    <location>
        <begin position="407"/>
        <end position="474"/>
    </location>
</feature>
<dbReference type="NCBIfam" id="TIGR04183">
    <property type="entry name" value="Por_Secre_tail"/>
    <property type="match status" value="1"/>
</dbReference>
<sequence length="476" mass="52602">MKKQTVYDRLQMQYQKLNQRIQKAMTTGRFYKYTQFKQQQLLNRLQRCSFQLKQLGAGAAVIAALGMATPAAGQVSNLVERTGANNPFDGIQQNSTKRPSFVDIDGDGDLDMFRGFDGAGPSGYMEYYENTGTVNAANFSLVQGAGNSLSGFQGPQNVIAYPSFVDIDNDGDMDVFGGNYVFNTPILKYYENTGTTTAPSFVDVSGAANPLDTIVSAIQVNGVNNNYQPFFADLDHDGDQDCLISHSTYDASTYAYTLTIRYYENTGTASVANFEERTGAANPFDFMNGASASISHGKSVSFQFADMDQDGDQDAFVNGSFQGNKYFEYYENTGTVTTPVFVHNMITPLDSITVSNSHDLYQLALVDIDGDGDQDVLHYNGNIDIRFYENLDITVGIDRVEQTSFSISPNPTTGTLSFEKAISGRLTVYTLDGKELWARDLKEEQEVDLEPIGEGLFFVRIESNKEQIVKKILIKK</sequence>
<dbReference type="RefSeq" id="WP_264787970.1">
    <property type="nucleotide sequence ID" value="NZ_AP026867.1"/>
</dbReference>
<dbReference type="PANTHER" id="PTHR44103">
    <property type="entry name" value="PROPROTEIN CONVERTASE P"/>
    <property type="match status" value="1"/>
</dbReference>